<dbReference type="Gene3D" id="3.60.21.10">
    <property type="match status" value="1"/>
</dbReference>
<keyword evidence="7" id="KW-0829">Tyrosine-protein kinase</keyword>
<dbReference type="Gene3D" id="3.30.200.20">
    <property type="entry name" value="Phosphorylase Kinase, domain 1"/>
    <property type="match status" value="1"/>
</dbReference>
<protein>
    <recommendedName>
        <fullName evidence="9">mitogen-activated protein kinase kinase</fullName>
        <ecNumber evidence="9">2.7.12.2</ecNumber>
    </recommendedName>
</protein>
<evidence type="ECO:0000256" key="9">
    <source>
        <dbReference type="ARBA" id="ARBA00038999"/>
    </source>
</evidence>
<dbReference type="Pfam" id="PF00069">
    <property type="entry name" value="Pkinase"/>
    <property type="match status" value="1"/>
</dbReference>
<dbReference type="CDD" id="cd06616">
    <property type="entry name" value="PKc_MKK4"/>
    <property type="match status" value="1"/>
</dbReference>
<evidence type="ECO:0000313" key="17">
    <source>
        <dbReference type="Proteomes" id="UP000886611"/>
    </source>
</evidence>
<dbReference type="InterPro" id="IPR000719">
    <property type="entry name" value="Prot_kinase_dom"/>
</dbReference>
<evidence type="ECO:0000256" key="1">
    <source>
        <dbReference type="ARBA" id="ARBA00022527"/>
    </source>
</evidence>
<dbReference type="FunFam" id="1.10.510.10:FF:000090">
    <property type="entry name" value="Dual specificity mitogen-activated protein kinase kinase 4"/>
    <property type="match status" value="1"/>
</dbReference>
<keyword evidence="2" id="KW-0597">Phosphoprotein</keyword>
<keyword evidence="6 13" id="KW-0067">ATP-binding</keyword>
<dbReference type="InterPro" id="IPR011009">
    <property type="entry name" value="Kinase-like_dom_sf"/>
</dbReference>
<comment type="catalytic activity">
    <reaction evidence="12">
        <text>L-tyrosyl-[protein] + ATP = O-phospho-L-tyrosyl-[protein] + ADP + H(+)</text>
        <dbReference type="Rhea" id="RHEA:10596"/>
        <dbReference type="Rhea" id="RHEA-COMP:10136"/>
        <dbReference type="Rhea" id="RHEA-COMP:20101"/>
        <dbReference type="ChEBI" id="CHEBI:15378"/>
        <dbReference type="ChEBI" id="CHEBI:30616"/>
        <dbReference type="ChEBI" id="CHEBI:46858"/>
        <dbReference type="ChEBI" id="CHEBI:61978"/>
        <dbReference type="ChEBI" id="CHEBI:456216"/>
        <dbReference type="EC" id="2.7.12.2"/>
    </reaction>
</comment>
<comment type="similarity">
    <text evidence="8">Belongs to the protein kinase superfamily. STE Ser/Thr protein kinase family. MAP kinase kinase subfamily.</text>
</comment>
<keyword evidence="1" id="KW-0723">Serine/threonine-protein kinase</keyword>
<dbReference type="GO" id="GO:0005524">
    <property type="term" value="F:ATP binding"/>
    <property type="evidence" value="ECO:0007669"/>
    <property type="project" value="UniProtKB-UniRule"/>
</dbReference>
<evidence type="ECO:0000256" key="6">
    <source>
        <dbReference type="ARBA" id="ARBA00022840"/>
    </source>
</evidence>
<dbReference type="EC" id="2.7.12.2" evidence="9"/>
<evidence type="ECO:0000313" key="16">
    <source>
        <dbReference type="EMBL" id="KAG2460836.1"/>
    </source>
</evidence>
<proteinExistence type="inferred from homology"/>
<accession>A0A8X7X3S6</accession>
<gene>
    <name evidence="16" type="primary">Map2k4</name>
    <name evidence="16" type="ORF">GTO96_0011627</name>
</gene>
<evidence type="ECO:0000256" key="7">
    <source>
        <dbReference type="ARBA" id="ARBA00023137"/>
    </source>
</evidence>
<organism evidence="16 17">
    <name type="scientific">Polypterus senegalus</name>
    <name type="common">Senegal bichir</name>
    <dbReference type="NCBI Taxonomy" id="55291"/>
    <lineage>
        <taxon>Eukaryota</taxon>
        <taxon>Metazoa</taxon>
        <taxon>Chordata</taxon>
        <taxon>Craniata</taxon>
        <taxon>Vertebrata</taxon>
        <taxon>Euteleostomi</taxon>
        <taxon>Actinopterygii</taxon>
        <taxon>Polypteriformes</taxon>
        <taxon>Polypteridae</taxon>
        <taxon>Polypterus</taxon>
    </lineage>
</organism>
<dbReference type="GO" id="GO:0004674">
    <property type="term" value="F:protein serine/threonine kinase activity"/>
    <property type="evidence" value="ECO:0007669"/>
    <property type="project" value="UniProtKB-KW"/>
</dbReference>
<dbReference type="GO" id="GO:0033554">
    <property type="term" value="P:cellular response to stress"/>
    <property type="evidence" value="ECO:0007669"/>
    <property type="project" value="UniProtKB-ARBA"/>
</dbReference>
<sequence length="541" mass="62551">MKRKKVMMKNNMKMKKAEEINGMKKKEAMKKYEKMKKEETNEVMKRKKKKEEKKMKKQEKEVKSEKKTAMKKANEQNKLKKRKRDKEDEDKQENLGKKKEMKSERVEAEGQCGTEQRFVQFNGGFSKEQLSWLDKILTYADKNLEKVTIISKRKALKLNFANPPIKPVTSFTLNAGVSFQNPHIERLRTHSIESSGKLKISPEQHWDFTAEDLRDLGEIGRGAYGSVNKMVHKPSGQIMAVKRIRSTVDEKEQKQLLMDLDVVMRSSDCPYIVQFYGALFREGDCWICMELMSTSFDKFYKYVYGVLDDVIPEEILGKITLATVKALNHLKENLKIIHRDIKPSNILLDRNGNIKLCDFGISGQLVDSIAKTRDAGCRPYMAPERIDPSASRQGYDVRSDVWSLGITLYELATGRFPYPKWNSVFDQLTQVVKGDPPQLSNSEERQFSPMFINFVNLCLTKDESKRPKYRELLKHTFILMYEERHVDVASYVCKILDHMPASPSSPMMSPSHSSSCFLRCPELLAVLIPHQTRLPEVRHLG</sequence>
<dbReference type="Proteomes" id="UP000886611">
    <property type="component" value="Unassembled WGS sequence"/>
</dbReference>
<keyword evidence="3" id="KW-0808">Transferase</keyword>
<dbReference type="AlphaFoldDB" id="A0A8X7X3S6"/>
<dbReference type="InterPro" id="IPR029052">
    <property type="entry name" value="Metallo-depent_PP-like"/>
</dbReference>
<dbReference type="EMBL" id="JAATIS010004753">
    <property type="protein sequence ID" value="KAG2460836.1"/>
    <property type="molecule type" value="Genomic_DNA"/>
</dbReference>
<evidence type="ECO:0000256" key="5">
    <source>
        <dbReference type="ARBA" id="ARBA00022777"/>
    </source>
</evidence>
<evidence type="ECO:0000256" key="8">
    <source>
        <dbReference type="ARBA" id="ARBA00038035"/>
    </source>
</evidence>
<feature type="compositionally biased region" description="Basic and acidic residues" evidence="14">
    <location>
        <begin position="92"/>
        <end position="108"/>
    </location>
</feature>
<dbReference type="InterPro" id="IPR008271">
    <property type="entry name" value="Ser/Thr_kinase_AS"/>
</dbReference>
<keyword evidence="5 16" id="KW-0418">Kinase</keyword>
<feature type="non-terminal residue" evidence="16">
    <location>
        <position position="541"/>
    </location>
</feature>
<dbReference type="PANTHER" id="PTHR48013:SF29">
    <property type="entry name" value="DUAL SPECIFICITY MITOGEN-ACTIVATED PROTEIN KINASE KINASE 4"/>
    <property type="match status" value="1"/>
</dbReference>
<comment type="catalytic activity">
    <reaction evidence="10">
        <text>L-seryl-[protein] + ATP = O-phospho-L-seryl-[protein] + ADP + H(+)</text>
        <dbReference type="Rhea" id="RHEA:17989"/>
        <dbReference type="Rhea" id="RHEA-COMP:9863"/>
        <dbReference type="Rhea" id="RHEA-COMP:11604"/>
        <dbReference type="ChEBI" id="CHEBI:15378"/>
        <dbReference type="ChEBI" id="CHEBI:29999"/>
        <dbReference type="ChEBI" id="CHEBI:30616"/>
        <dbReference type="ChEBI" id="CHEBI:83421"/>
        <dbReference type="ChEBI" id="CHEBI:456216"/>
        <dbReference type="EC" id="2.7.12.2"/>
    </reaction>
</comment>
<keyword evidence="17" id="KW-1185">Reference proteome</keyword>
<dbReference type="GO" id="GO:0004713">
    <property type="term" value="F:protein tyrosine kinase activity"/>
    <property type="evidence" value="ECO:0007669"/>
    <property type="project" value="UniProtKB-KW"/>
</dbReference>
<dbReference type="PROSITE" id="PS00108">
    <property type="entry name" value="PROTEIN_KINASE_ST"/>
    <property type="match status" value="1"/>
</dbReference>
<dbReference type="PANTHER" id="PTHR48013">
    <property type="entry name" value="DUAL SPECIFICITY MITOGEN-ACTIVATED PROTEIN KINASE KINASE 5-RELATED"/>
    <property type="match status" value="1"/>
</dbReference>
<keyword evidence="4 13" id="KW-0547">Nucleotide-binding</keyword>
<evidence type="ECO:0000256" key="4">
    <source>
        <dbReference type="ARBA" id="ARBA00022741"/>
    </source>
</evidence>
<evidence type="ECO:0000256" key="13">
    <source>
        <dbReference type="PROSITE-ProRule" id="PRU10141"/>
    </source>
</evidence>
<dbReference type="GO" id="GO:0008545">
    <property type="term" value="F:JUN kinase kinase activity"/>
    <property type="evidence" value="ECO:0007669"/>
    <property type="project" value="TreeGrafter"/>
</dbReference>
<evidence type="ECO:0000256" key="12">
    <source>
        <dbReference type="ARBA" id="ARBA00051693"/>
    </source>
</evidence>
<dbReference type="InterPro" id="IPR017441">
    <property type="entry name" value="Protein_kinase_ATP_BS"/>
</dbReference>
<evidence type="ECO:0000256" key="14">
    <source>
        <dbReference type="SAM" id="MobiDB-lite"/>
    </source>
</evidence>
<dbReference type="PROSITE" id="PS50011">
    <property type="entry name" value="PROTEIN_KINASE_DOM"/>
    <property type="match status" value="1"/>
</dbReference>
<evidence type="ECO:0000256" key="11">
    <source>
        <dbReference type="ARBA" id="ARBA00049299"/>
    </source>
</evidence>
<name>A0A8X7X3S6_POLSE</name>
<evidence type="ECO:0000259" key="15">
    <source>
        <dbReference type="PROSITE" id="PS50011"/>
    </source>
</evidence>
<dbReference type="PROSITE" id="PS00107">
    <property type="entry name" value="PROTEIN_KINASE_ATP"/>
    <property type="match status" value="1"/>
</dbReference>
<feature type="region of interest" description="Disordered" evidence="14">
    <location>
        <begin position="1"/>
        <end position="111"/>
    </location>
</feature>
<dbReference type="Gene3D" id="1.10.510.10">
    <property type="entry name" value="Transferase(Phosphotransferase) domain 1"/>
    <property type="match status" value="1"/>
</dbReference>
<feature type="non-terminal residue" evidence="16">
    <location>
        <position position="1"/>
    </location>
</feature>
<feature type="binding site" evidence="13">
    <location>
        <position position="242"/>
    </location>
    <ligand>
        <name>ATP</name>
        <dbReference type="ChEBI" id="CHEBI:30616"/>
    </ligand>
</feature>
<feature type="compositionally biased region" description="Basic and acidic residues" evidence="14">
    <location>
        <begin position="15"/>
        <end position="44"/>
    </location>
</feature>
<dbReference type="GO" id="GO:0005829">
    <property type="term" value="C:cytosol"/>
    <property type="evidence" value="ECO:0007669"/>
    <property type="project" value="UniProtKB-ARBA"/>
</dbReference>
<comment type="catalytic activity">
    <reaction evidence="11">
        <text>L-threonyl-[protein] + ATP = O-phospho-L-threonyl-[protein] + ADP + H(+)</text>
        <dbReference type="Rhea" id="RHEA:46608"/>
        <dbReference type="Rhea" id="RHEA-COMP:11060"/>
        <dbReference type="Rhea" id="RHEA-COMP:11605"/>
        <dbReference type="ChEBI" id="CHEBI:15378"/>
        <dbReference type="ChEBI" id="CHEBI:30013"/>
        <dbReference type="ChEBI" id="CHEBI:30616"/>
        <dbReference type="ChEBI" id="CHEBI:61977"/>
        <dbReference type="ChEBI" id="CHEBI:456216"/>
        <dbReference type="EC" id="2.7.12.2"/>
    </reaction>
</comment>
<dbReference type="SUPFAM" id="SSF56112">
    <property type="entry name" value="Protein kinase-like (PK-like)"/>
    <property type="match status" value="1"/>
</dbReference>
<comment type="caution">
    <text evidence="16">The sequence shown here is derived from an EMBL/GenBank/DDBJ whole genome shotgun (WGS) entry which is preliminary data.</text>
</comment>
<dbReference type="SMART" id="SM00220">
    <property type="entry name" value="S_TKc"/>
    <property type="match status" value="1"/>
</dbReference>
<feature type="domain" description="Protein kinase" evidence="15">
    <location>
        <begin position="213"/>
        <end position="478"/>
    </location>
</feature>
<dbReference type="FunFam" id="3.30.200.20:FF:000126">
    <property type="entry name" value="Dual specificity mitogen-activated protein kinase kinase 4"/>
    <property type="match status" value="1"/>
</dbReference>
<evidence type="ECO:0000256" key="3">
    <source>
        <dbReference type="ARBA" id="ARBA00022679"/>
    </source>
</evidence>
<evidence type="ECO:0000256" key="10">
    <source>
        <dbReference type="ARBA" id="ARBA00049014"/>
    </source>
</evidence>
<reference evidence="16 17" key="1">
    <citation type="journal article" date="2021" name="Cell">
        <title>Tracing the genetic footprints of vertebrate landing in non-teleost ray-finned fishes.</title>
        <authorList>
            <person name="Bi X."/>
            <person name="Wang K."/>
            <person name="Yang L."/>
            <person name="Pan H."/>
            <person name="Jiang H."/>
            <person name="Wei Q."/>
            <person name="Fang M."/>
            <person name="Yu H."/>
            <person name="Zhu C."/>
            <person name="Cai Y."/>
            <person name="He Y."/>
            <person name="Gan X."/>
            <person name="Zeng H."/>
            <person name="Yu D."/>
            <person name="Zhu Y."/>
            <person name="Jiang H."/>
            <person name="Qiu Q."/>
            <person name="Yang H."/>
            <person name="Zhang Y.E."/>
            <person name="Wang W."/>
            <person name="Zhu M."/>
            <person name="He S."/>
            <person name="Zhang G."/>
        </authorList>
    </citation>
    <scope>NUCLEOTIDE SEQUENCE [LARGE SCALE GENOMIC DNA]</scope>
    <source>
        <strain evidence="16">Bchr_013</strain>
    </source>
</reference>
<feature type="compositionally biased region" description="Basic and acidic residues" evidence="14">
    <location>
        <begin position="52"/>
        <end position="78"/>
    </location>
</feature>
<evidence type="ECO:0000256" key="2">
    <source>
        <dbReference type="ARBA" id="ARBA00022553"/>
    </source>
</evidence>